<dbReference type="PROSITE" id="PS50995">
    <property type="entry name" value="HTH_MARR_2"/>
    <property type="match status" value="1"/>
</dbReference>
<proteinExistence type="predicted"/>
<dbReference type="Gene3D" id="1.10.10.10">
    <property type="entry name" value="Winged helix-like DNA-binding domain superfamily/Winged helix DNA-binding domain"/>
    <property type="match status" value="1"/>
</dbReference>
<evidence type="ECO:0000313" key="5">
    <source>
        <dbReference type="EMBL" id="MBM7061758.1"/>
    </source>
</evidence>
<dbReference type="InterPro" id="IPR036390">
    <property type="entry name" value="WH_DNA-bd_sf"/>
</dbReference>
<evidence type="ECO:0000256" key="2">
    <source>
        <dbReference type="ARBA" id="ARBA00023125"/>
    </source>
</evidence>
<keyword evidence="1" id="KW-0805">Transcription regulation</keyword>
<keyword evidence="2" id="KW-0238">DNA-binding</keyword>
<evidence type="ECO:0000313" key="6">
    <source>
        <dbReference type="Proteomes" id="UP000717995"/>
    </source>
</evidence>
<protein>
    <submittedName>
        <fullName evidence="5">MarR family transcriptional regulator</fullName>
    </submittedName>
</protein>
<dbReference type="Proteomes" id="UP000717995">
    <property type="component" value="Unassembled WGS sequence"/>
</dbReference>
<feature type="domain" description="HTH marR-type" evidence="4">
    <location>
        <begin position="12"/>
        <end position="144"/>
    </location>
</feature>
<dbReference type="InterPro" id="IPR036388">
    <property type="entry name" value="WH-like_DNA-bd_sf"/>
</dbReference>
<dbReference type="PANTHER" id="PTHR33164:SF87">
    <property type="entry name" value="MULTIPLE ANTIBIOTIC RESISTANCE PROTEIN MARR"/>
    <property type="match status" value="1"/>
</dbReference>
<accession>A0ABS2IIT4</accession>
<evidence type="ECO:0000256" key="1">
    <source>
        <dbReference type="ARBA" id="ARBA00023015"/>
    </source>
</evidence>
<reference evidence="5 6" key="1">
    <citation type="submission" date="2021-02" db="EMBL/GenBank/DDBJ databases">
        <authorList>
            <person name="Lee D.-H."/>
        </authorList>
    </citation>
    <scope>NUCLEOTIDE SEQUENCE [LARGE SCALE GENOMIC DNA]</scope>
    <source>
        <strain evidence="5 6">UL073</strain>
    </source>
</reference>
<dbReference type="Pfam" id="PF01047">
    <property type="entry name" value="MarR"/>
    <property type="match status" value="1"/>
</dbReference>
<dbReference type="SUPFAM" id="SSF46785">
    <property type="entry name" value="Winged helix' DNA-binding domain"/>
    <property type="match status" value="1"/>
</dbReference>
<dbReference type="InterPro" id="IPR039422">
    <property type="entry name" value="MarR/SlyA-like"/>
</dbReference>
<dbReference type="EMBL" id="JAFEUP010000004">
    <property type="protein sequence ID" value="MBM7061758.1"/>
    <property type="molecule type" value="Genomic_DNA"/>
</dbReference>
<dbReference type="InterPro" id="IPR000835">
    <property type="entry name" value="HTH_MarR-typ"/>
</dbReference>
<keyword evidence="3" id="KW-0804">Transcription</keyword>
<evidence type="ECO:0000256" key="3">
    <source>
        <dbReference type="ARBA" id="ARBA00023163"/>
    </source>
</evidence>
<dbReference type="InterPro" id="IPR023187">
    <property type="entry name" value="Tscrpt_reg_MarR-type_CS"/>
</dbReference>
<name>A0ABS2IIT4_9GAMM</name>
<evidence type="ECO:0000259" key="4">
    <source>
        <dbReference type="PROSITE" id="PS50995"/>
    </source>
</evidence>
<dbReference type="PRINTS" id="PR00598">
    <property type="entry name" value="HTHMARR"/>
</dbReference>
<dbReference type="PANTHER" id="PTHR33164">
    <property type="entry name" value="TRANSCRIPTIONAL REGULATOR, MARR FAMILY"/>
    <property type="match status" value="1"/>
</dbReference>
<keyword evidence="6" id="KW-1185">Reference proteome</keyword>
<gene>
    <name evidence="5" type="ORF">JQX08_13680</name>
</gene>
<sequence length="156" mass="17081">MNHYNPDSFPFPESIGHFLGKAAVLKDRVLDTQLAALEISAAQFRVLVYIGLERANTPADLCRELAVDSGSMTRMLDRLERKGLLLRAPCADDRRCVRLALSEAGQSIYQQSPQLGAAAMNELARGLDAQELQSLISLLRKLLLAHEVPAAAAEHC</sequence>
<comment type="caution">
    <text evidence="5">The sequence shown here is derived from an EMBL/GenBank/DDBJ whole genome shotgun (WGS) entry which is preliminary data.</text>
</comment>
<dbReference type="RefSeq" id="WP_205348955.1">
    <property type="nucleotide sequence ID" value="NZ_JAFEUP010000004.1"/>
</dbReference>
<dbReference type="SMART" id="SM00347">
    <property type="entry name" value="HTH_MARR"/>
    <property type="match status" value="1"/>
</dbReference>
<organism evidence="5 6">
    <name type="scientific">Zestomonas insulae</name>
    <dbReference type="NCBI Taxonomy" id="2809017"/>
    <lineage>
        <taxon>Bacteria</taxon>
        <taxon>Pseudomonadati</taxon>
        <taxon>Pseudomonadota</taxon>
        <taxon>Gammaproteobacteria</taxon>
        <taxon>Pseudomonadales</taxon>
        <taxon>Pseudomonadaceae</taxon>
        <taxon>Zestomonas</taxon>
    </lineage>
</organism>
<dbReference type="PROSITE" id="PS01117">
    <property type="entry name" value="HTH_MARR_1"/>
    <property type="match status" value="1"/>
</dbReference>